<organism evidence="1 3">
    <name type="scientific">Rhizophagus clarus</name>
    <dbReference type="NCBI Taxonomy" id="94130"/>
    <lineage>
        <taxon>Eukaryota</taxon>
        <taxon>Fungi</taxon>
        <taxon>Fungi incertae sedis</taxon>
        <taxon>Mucoromycota</taxon>
        <taxon>Glomeromycotina</taxon>
        <taxon>Glomeromycetes</taxon>
        <taxon>Glomerales</taxon>
        <taxon>Glomeraceae</taxon>
        <taxon>Rhizophagus</taxon>
    </lineage>
</organism>
<gene>
    <name evidence="2" type="ORF">RCL2_000951100</name>
    <name evidence="1" type="ORF">RclHR1_02250003</name>
</gene>
<evidence type="ECO:0000313" key="3">
    <source>
        <dbReference type="Proteomes" id="UP000247702"/>
    </source>
</evidence>
<dbReference type="Gene3D" id="3.80.10.10">
    <property type="entry name" value="Ribonuclease Inhibitor"/>
    <property type="match status" value="1"/>
</dbReference>
<evidence type="ECO:0000313" key="2">
    <source>
        <dbReference type="EMBL" id="GES82298.1"/>
    </source>
</evidence>
<dbReference type="EMBL" id="BEXD01001391">
    <property type="protein sequence ID" value="GBB93893.1"/>
    <property type="molecule type" value="Genomic_DNA"/>
</dbReference>
<reference evidence="2" key="2">
    <citation type="submission" date="2019-10" db="EMBL/GenBank/DDBJ databases">
        <title>Conservation and host-specific expression of non-tandemly repeated heterogenous ribosome RNA gene in arbuscular mycorrhizal fungi.</title>
        <authorList>
            <person name="Maeda T."/>
            <person name="Kobayashi Y."/>
            <person name="Nakagawa T."/>
            <person name="Ezawa T."/>
            <person name="Yamaguchi K."/>
            <person name="Bino T."/>
            <person name="Nishimoto Y."/>
            <person name="Shigenobu S."/>
            <person name="Kawaguchi M."/>
        </authorList>
    </citation>
    <scope>NUCLEOTIDE SEQUENCE</scope>
    <source>
        <strain evidence="2">HR1</strain>
    </source>
</reference>
<protein>
    <recommendedName>
        <fullName evidence="4">F-box domain-containing protein</fullName>
    </recommendedName>
</protein>
<dbReference type="OrthoDB" id="2343369at2759"/>
<dbReference type="EMBL" id="BLAL01000060">
    <property type="protein sequence ID" value="GES82298.1"/>
    <property type="molecule type" value="Genomic_DNA"/>
</dbReference>
<comment type="caution">
    <text evidence="1">The sequence shown here is derived from an EMBL/GenBank/DDBJ whole genome shotgun (WGS) entry which is preliminary data.</text>
</comment>
<dbReference type="Proteomes" id="UP000615446">
    <property type="component" value="Unassembled WGS sequence"/>
</dbReference>
<name>A0A2Z6QU54_9GLOM</name>
<dbReference type="SUPFAM" id="SSF52047">
    <property type="entry name" value="RNI-like"/>
    <property type="match status" value="1"/>
</dbReference>
<evidence type="ECO:0008006" key="4">
    <source>
        <dbReference type="Google" id="ProtNLM"/>
    </source>
</evidence>
<sequence length="479" mass="55798">MSQLLSECISEICEYLQRDKIALRSCLLVNRLWCRISVQILWRNVWNYGSTNYITLVACLPDESKEILYNNGITIPPPTPNPPMFNYASFCKIISDYHIKCVIERFLINRQTERPYKSQEKKVEIMSKEICKLFMSQVSSVRTLHVDLLKLNIIFTSYPGSTNCLKYLTELCCRSNFHSDFFLQLSQICQSLQSICVVFDSHVSDGLMDLIFSQKNLKNLILHQSHASEVISSIIPSLEELSDTLIVLGIYEINESVPLPFPKNLHELIMSFCHKNPGVTEETFKELQKVFFPKLRILRFRQASPNIEYLSNFLEKNGKNLKELHLEDEAQSLNSLNLTVSKFCPYLTVLSTSISDCDSLRVIFESCQNLESIRVVVVSCIDCEMKEIFDVIIKHSPKKFFQFKIYYDSQMDQQILPELLERFYTSWSNRVPLRPFSFIVIDFFRINKFTKNPENMKVIEKFINLGVVKKFKTTHYDAD</sequence>
<dbReference type="InterPro" id="IPR032675">
    <property type="entry name" value="LRR_dom_sf"/>
</dbReference>
<accession>A0A2Z6QU54</accession>
<dbReference type="AlphaFoldDB" id="A0A2Z6QU54"/>
<reference evidence="1 3" key="1">
    <citation type="submission" date="2017-11" db="EMBL/GenBank/DDBJ databases">
        <title>The genome of Rhizophagus clarus HR1 reveals common genetic basis of auxotrophy among arbuscular mycorrhizal fungi.</title>
        <authorList>
            <person name="Kobayashi Y."/>
        </authorList>
    </citation>
    <scope>NUCLEOTIDE SEQUENCE [LARGE SCALE GENOMIC DNA]</scope>
    <source>
        <strain evidence="1 3">HR1</strain>
    </source>
</reference>
<keyword evidence="3" id="KW-1185">Reference proteome</keyword>
<proteinExistence type="predicted"/>
<dbReference type="Proteomes" id="UP000247702">
    <property type="component" value="Unassembled WGS sequence"/>
</dbReference>
<evidence type="ECO:0000313" key="1">
    <source>
        <dbReference type="EMBL" id="GBB93893.1"/>
    </source>
</evidence>